<dbReference type="InterPro" id="IPR001867">
    <property type="entry name" value="OmpR/PhoB-type_DNA-bd"/>
</dbReference>
<evidence type="ECO:0000256" key="1">
    <source>
        <dbReference type="ARBA" id="ARBA00023125"/>
    </source>
</evidence>
<dbReference type="SUPFAM" id="SSF54631">
    <property type="entry name" value="CBS-domain pair"/>
    <property type="match status" value="1"/>
</dbReference>
<dbReference type="Proteomes" id="UP000523007">
    <property type="component" value="Unassembled WGS sequence"/>
</dbReference>
<dbReference type="InterPro" id="IPR003018">
    <property type="entry name" value="GAF"/>
</dbReference>
<dbReference type="GO" id="GO:0000160">
    <property type="term" value="P:phosphorelay signal transduction system"/>
    <property type="evidence" value="ECO:0007669"/>
    <property type="project" value="InterPro"/>
</dbReference>
<dbReference type="InterPro" id="IPR046342">
    <property type="entry name" value="CBS_dom_sf"/>
</dbReference>
<sequence>MQQQLDTALPAGADPRAYARLLRRVHEAVRSGDAPPARPRPVIADSWDRVRRLGIGPDRHTPGRLLARDELECRRGESPLCDLLPVLRASLLSVAEDAGTIMLITDENGWVLWRDGPLRVRRESAEAGVVEGACLQERAAGTNGVGTALVLDRPLQVYAAEHYVRAFHRLTCSSAPVHDPRDGTLVGVLTLSGVADAAHPASLGLVNAVAQLAESQMRSTHHVHLERLRVVAAPLLARTRERVLVVDEHGWTAAAAGMEPVRRVPLPKRPQAGSSWIPELGECQLEPLPGGWLLRPAESEPAAATRVALDLSLPSAPSISVVSPVGEWTRRLSARHAELLFVMSRHREGRSAAQLAEDLFGDHDREVTVRAEMSRLRRHLGRVVQSRPYRFSEGLRVSVRNPADGRALLPGSRAPAVRRARASLAAESPPE</sequence>
<accession>A0A7W7RIF1</accession>
<evidence type="ECO:0000259" key="2">
    <source>
        <dbReference type="SMART" id="SM00862"/>
    </source>
</evidence>
<dbReference type="AlphaFoldDB" id="A0A7W7RIF1"/>
<keyword evidence="1" id="KW-0238">DNA-binding</keyword>
<evidence type="ECO:0000313" key="3">
    <source>
        <dbReference type="EMBL" id="MBB4932021.1"/>
    </source>
</evidence>
<dbReference type="InterPro" id="IPR029016">
    <property type="entry name" value="GAF-like_dom_sf"/>
</dbReference>
<protein>
    <recommendedName>
        <fullName evidence="2">OmpR/PhoB-type domain-containing protein</fullName>
    </recommendedName>
</protein>
<name>A0A7W7RIF1_9ACTN</name>
<dbReference type="SMART" id="SM00862">
    <property type="entry name" value="Trans_reg_C"/>
    <property type="match status" value="1"/>
</dbReference>
<dbReference type="Gene3D" id="3.30.450.40">
    <property type="match status" value="1"/>
</dbReference>
<feature type="domain" description="OmpR/PhoB-type" evidence="2">
    <location>
        <begin position="326"/>
        <end position="391"/>
    </location>
</feature>
<reference evidence="3 4" key="1">
    <citation type="submission" date="2020-08" db="EMBL/GenBank/DDBJ databases">
        <title>Sequencing the genomes of 1000 actinobacteria strains.</title>
        <authorList>
            <person name="Klenk H.-P."/>
        </authorList>
    </citation>
    <scope>NUCLEOTIDE SEQUENCE [LARGE SCALE GENOMIC DNA]</scope>
    <source>
        <strain evidence="3 4">DSM 102030</strain>
    </source>
</reference>
<gene>
    <name evidence="3" type="ORF">F4561_002841</name>
</gene>
<proteinExistence type="predicted"/>
<dbReference type="RefSeq" id="WP_184579112.1">
    <property type="nucleotide sequence ID" value="NZ_JACHJT010000001.1"/>
</dbReference>
<dbReference type="EMBL" id="JACHJT010000001">
    <property type="protein sequence ID" value="MBB4932021.1"/>
    <property type="molecule type" value="Genomic_DNA"/>
</dbReference>
<evidence type="ECO:0000313" key="4">
    <source>
        <dbReference type="Proteomes" id="UP000523007"/>
    </source>
</evidence>
<organism evidence="3 4">
    <name type="scientific">Lipingzhangella halophila</name>
    <dbReference type="NCBI Taxonomy" id="1783352"/>
    <lineage>
        <taxon>Bacteria</taxon>
        <taxon>Bacillati</taxon>
        <taxon>Actinomycetota</taxon>
        <taxon>Actinomycetes</taxon>
        <taxon>Streptosporangiales</taxon>
        <taxon>Nocardiopsidaceae</taxon>
        <taxon>Lipingzhangella</taxon>
    </lineage>
</organism>
<dbReference type="GO" id="GO:0006355">
    <property type="term" value="P:regulation of DNA-templated transcription"/>
    <property type="evidence" value="ECO:0007669"/>
    <property type="project" value="InterPro"/>
</dbReference>
<keyword evidence="4" id="KW-1185">Reference proteome</keyword>
<dbReference type="Pfam" id="PF01590">
    <property type="entry name" value="GAF"/>
    <property type="match status" value="1"/>
</dbReference>
<comment type="caution">
    <text evidence="3">The sequence shown here is derived from an EMBL/GenBank/DDBJ whole genome shotgun (WGS) entry which is preliminary data.</text>
</comment>
<dbReference type="GO" id="GO:0003677">
    <property type="term" value="F:DNA binding"/>
    <property type="evidence" value="ECO:0007669"/>
    <property type="project" value="UniProtKB-KW"/>
</dbReference>